<dbReference type="PROSITE" id="PS51112">
    <property type="entry name" value="AMMECR1"/>
    <property type="match status" value="1"/>
</dbReference>
<dbReference type="Gene3D" id="3.30.1490.150">
    <property type="entry name" value="Hypothetical protein ph0010, domain 2"/>
    <property type="match status" value="1"/>
</dbReference>
<evidence type="ECO:0000313" key="3">
    <source>
        <dbReference type="Proteomes" id="UP000295066"/>
    </source>
</evidence>
<reference evidence="2 3" key="1">
    <citation type="submission" date="2019-03" db="EMBL/GenBank/DDBJ databases">
        <title>Genomic Encyclopedia of Type Strains, Phase IV (KMG-IV): sequencing the most valuable type-strain genomes for metagenomic binning, comparative biology and taxonomic classification.</title>
        <authorList>
            <person name="Goeker M."/>
        </authorList>
    </citation>
    <scope>NUCLEOTIDE SEQUENCE [LARGE SCALE GENOMIC DNA]</scope>
    <source>
        <strain evidence="2 3">DSM 25964</strain>
    </source>
</reference>
<dbReference type="Pfam" id="PF02900">
    <property type="entry name" value="LigB"/>
    <property type="match status" value="1"/>
</dbReference>
<name>A0A4R8M5G3_9BACT</name>
<dbReference type="InterPro" id="IPR036071">
    <property type="entry name" value="AMMECR1_dom_sf"/>
</dbReference>
<dbReference type="InterPro" id="IPR002733">
    <property type="entry name" value="AMMECR1_domain"/>
</dbReference>
<dbReference type="InterPro" id="IPR004183">
    <property type="entry name" value="Xdiol_dOase_suB"/>
</dbReference>
<evidence type="ECO:0000313" key="2">
    <source>
        <dbReference type="EMBL" id="TDY55382.1"/>
    </source>
</evidence>
<sequence>MWSWECFTPHPPVLVPQVGRGREEEARQSAGAMKKLGRILGGEMPSLLLILSPHAPFAGGITFSVAESYGGDFSMFGAPTPQFTFPGDPDRGLRLAAELSPRFPAVVSRKKKLLLDHGALVPLSFLSAEDRGRQPGIILANPIGLSPSGAFELGTFLASLAGEDQWGLVASGDLSHRVTREAPAGFSPAGARFDSLVVEALRKNDPSGLLRLDAGEIEEAGECGLRSALVFLGLARKRNVRFLSYEAPFGVGYAVAFAPLHAAPDLARKVLETFFAEGEERAREEAAHLSDLPEMAERAGCFVSLKKKGDLRGCIGTILPRKAGLAEEIAENSLSAAFEDPRFPPVEQRELEDISISVDILSIPEAVPDTALLDPKKFGVIVEKGGARGVLLPDLDGVDTVETQLSIAARKAGIADWRTAAVRKFSVRRIREMGRP</sequence>
<gene>
    <name evidence="2" type="ORF">C8D99_12423</name>
</gene>
<dbReference type="PANTHER" id="PTHR13016:SF0">
    <property type="entry name" value="AMME SYNDROME CANDIDATE GENE 1 PROTEIN"/>
    <property type="match status" value="1"/>
</dbReference>
<dbReference type="SUPFAM" id="SSF53213">
    <property type="entry name" value="LigB-like"/>
    <property type="match status" value="1"/>
</dbReference>
<dbReference type="AlphaFoldDB" id="A0A4R8M5G3"/>
<dbReference type="RefSeq" id="WP_133958977.1">
    <property type="nucleotide sequence ID" value="NZ_SORI01000024.1"/>
</dbReference>
<dbReference type="EMBL" id="SORI01000024">
    <property type="protein sequence ID" value="TDY55382.1"/>
    <property type="molecule type" value="Genomic_DNA"/>
</dbReference>
<evidence type="ECO:0000259" key="1">
    <source>
        <dbReference type="PROSITE" id="PS51112"/>
    </source>
</evidence>
<dbReference type="SUPFAM" id="SSF143447">
    <property type="entry name" value="AMMECR1-like"/>
    <property type="match status" value="1"/>
</dbReference>
<dbReference type="Proteomes" id="UP000295066">
    <property type="component" value="Unassembled WGS sequence"/>
</dbReference>
<dbReference type="OrthoDB" id="159752at2"/>
<dbReference type="PANTHER" id="PTHR13016">
    <property type="entry name" value="AMMECR1 HOMOLOG"/>
    <property type="match status" value="1"/>
</dbReference>
<dbReference type="Gene3D" id="3.30.700.20">
    <property type="entry name" value="Hypothetical protein ph0010, domain 1"/>
    <property type="match status" value="1"/>
</dbReference>
<feature type="domain" description="AMMECR1" evidence="1">
    <location>
        <begin position="258"/>
        <end position="436"/>
    </location>
</feature>
<proteinExistence type="predicted"/>
<protein>
    <submittedName>
        <fullName evidence="2">Uncharacterized protein (TIGR00296 family)/AmmeMemoRadiSam system protein A</fullName>
    </submittedName>
</protein>
<dbReference type="InterPro" id="IPR027623">
    <property type="entry name" value="AmmeMemoSam_A"/>
</dbReference>
<dbReference type="GO" id="GO:0016702">
    <property type="term" value="F:oxidoreductase activity, acting on single donors with incorporation of molecular oxygen, incorporation of two atoms of oxygen"/>
    <property type="evidence" value="ECO:0007669"/>
    <property type="project" value="UniProtKB-ARBA"/>
</dbReference>
<dbReference type="Gene3D" id="3.40.830.10">
    <property type="entry name" value="LigB-like"/>
    <property type="match status" value="1"/>
</dbReference>
<keyword evidence="3" id="KW-1185">Reference proteome</keyword>
<dbReference type="NCBIfam" id="TIGR04335">
    <property type="entry name" value="AmmeMemoSam_A"/>
    <property type="match status" value="1"/>
</dbReference>
<dbReference type="Pfam" id="PF01871">
    <property type="entry name" value="AMMECR1"/>
    <property type="match status" value="1"/>
</dbReference>
<dbReference type="GO" id="GO:0008198">
    <property type="term" value="F:ferrous iron binding"/>
    <property type="evidence" value="ECO:0007669"/>
    <property type="project" value="InterPro"/>
</dbReference>
<accession>A0A4R8M5G3</accession>
<dbReference type="CDD" id="cd07951">
    <property type="entry name" value="ED_3B_N_AMMECR1"/>
    <property type="match status" value="1"/>
</dbReference>
<organism evidence="2 3">
    <name type="scientific">Aminivibrio pyruvatiphilus</name>
    <dbReference type="NCBI Taxonomy" id="1005740"/>
    <lineage>
        <taxon>Bacteria</taxon>
        <taxon>Thermotogati</taxon>
        <taxon>Synergistota</taxon>
        <taxon>Synergistia</taxon>
        <taxon>Synergistales</taxon>
        <taxon>Aminobacteriaceae</taxon>
        <taxon>Aminivibrio</taxon>
    </lineage>
</organism>
<dbReference type="InterPro" id="IPR023473">
    <property type="entry name" value="AMMECR1"/>
</dbReference>
<comment type="caution">
    <text evidence="2">The sequence shown here is derived from an EMBL/GenBank/DDBJ whole genome shotgun (WGS) entry which is preliminary data.</text>
</comment>
<dbReference type="InterPro" id="IPR027485">
    <property type="entry name" value="AMMECR1_N"/>
</dbReference>